<accession>A0A918RF35</accession>
<dbReference type="SMART" id="SM00327">
    <property type="entry name" value="VWA"/>
    <property type="match status" value="1"/>
</dbReference>
<organism evidence="6 7">
    <name type="scientific">Novosphingobium arvoryzae</name>
    <dbReference type="NCBI Taxonomy" id="1256514"/>
    <lineage>
        <taxon>Bacteria</taxon>
        <taxon>Pseudomonadati</taxon>
        <taxon>Pseudomonadota</taxon>
        <taxon>Alphaproteobacteria</taxon>
        <taxon>Sphingomonadales</taxon>
        <taxon>Sphingomonadaceae</taxon>
        <taxon>Novosphingobium</taxon>
    </lineage>
</organism>
<dbReference type="PANTHER" id="PTHR47763">
    <property type="entry name" value="ALPHA-PROTEIN KINASE VWKA"/>
    <property type="match status" value="1"/>
</dbReference>
<dbReference type="InterPro" id="IPR052969">
    <property type="entry name" value="Thr-specific_kinase-like"/>
</dbReference>
<keyword evidence="7" id="KW-1185">Reference proteome</keyword>
<evidence type="ECO:0000256" key="4">
    <source>
        <dbReference type="SAM" id="MobiDB-lite"/>
    </source>
</evidence>
<evidence type="ECO:0000313" key="6">
    <source>
        <dbReference type="EMBL" id="GGZ96349.1"/>
    </source>
</evidence>
<sequence>MPDGAVVSTGDRIGSTGMPPRHHPRPRPQPQAGQLTAGEHDDLLNPELYADYVRRSDLGQAIPDLPRVDTQRTLTVAVSDRAGRPVPFATVELACADGGRIALATTADGKVTFFPEVDQLGRDVWVRTKGEDWRTVSIPATRGAQRIDFTVDRAAQTVRKLDLMLVIDTTGSMGDEIRYLQSELAAIIDGVKARHPQLDLRLGFVFYRDTGDDYVTSTVPLSADIAAGQAALRQQSANGGGDYPEAMDQALIRAAGQAWRADAAKTLLLVADAPPHDGNFGKTWLAAEHLRASRVHIVPVAASGVADKAEYVMRAMAAATQSRYTFLTDDSGIGNPHAPPAIDCYQVTRLDALIRRVIDSQLSGRRIEPAEQEVIRTVGQPDNGRCVIPPDFGNG</sequence>
<evidence type="ECO:0000256" key="2">
    <source>
        <dbReference type="ARBA" id="ARBA00022525"/>
    </source>
</evidence>
<dbReference type="InterPro" id="IPR056861">
    <property type="entry name" value="HMCN1-like_VWA"/>
</dbReference>
<evidence type="ECO:0000259" key="5">
    <source>
        <dbReference type="PROSITE" id="PS50234"/>
    </source>
</evidence>
<dbReference type="InterPro" id="IPR036465">
    <property type="entry name" value="vWFA_dom_sf"/>
</dbReference>
<gene>
    <name evidence="6" type="ORF">GCM10011617_16160</name>
</gene>
<comment type="caution">
    <text evidence="6">The sequence shown here is derived from an EMBL/GenBank/DDBJ whole genome shotgun (WGS) entry which is preliminary data.</text>
</comment>
<name>A0A918RF35_9SPHN</name>
<dbReference type="InterPro" id="IPR002035">
    <property type="entry name" value="VWF_A"/>
</dbReference>
<dbReference type="CDD" id="cd00198">
    <property type="entry name" value="vWFA"/>
    <property type="match status" value="1"/>
</dbReference>
<dbReference type="Proteomes" id="UP000634139">
    <property type="component" value="Unassembled WGS sequence"/>
</dbReference>
<feature type="region of interest" description="Disordered" evidence="4">
    <location>
        <begin position="1"/>
        <end position="37"/>
    </location>
</feature>
<evidence type="ECO:0000256" key="1">
    <source>
        <dbReference type="ARBA" id="ARBA00004613"/>
    </source>
</evidence>
<dbReference type="RefSeq" id="WP_229822212.1">
    <property type="nucleotide sequence ID" value="NZ_BMZD01000003.1"/>
</dbReference>
<proteinExistence type="predicted"/>
<dbReference type="PROSITE" id="PS50234">
    <property type="entry name" value="VWFA"/>
    <property type="match status" value="1"/>
</dbReference>
<feature type="domain" description="VWFA" evidence="5">
    <location>
        <begin position="162"/>
        <end position="357"/>
    </location>
</feature>
<dbReference type="SUPFAM" id="SSF53300">
    <property type="entry name" value="vWA-like"/>
    <property type="match status" value="1"/>
</dbReference>
<dbReference type="AlphaFoldDB" id="A0A918RF35"/>
<comment type="subcellular location">
    <subcellularLocation>
        <location evidence="1">Secreted</location>
    </subcellularLocation>
</comment>
<reference evidence="6" key="1">
    <citation type="journal article" date="2014" name="Int. J. Syst. Evol. Microbiol.">
        <title>Complete genome sequence of Corynebacterium casei LMG S-19264T (=DSM 44701T), isolated from a smear-ripened cheese.</title>
        <authorList>
            <consortium name="US DOE Joint Genome Institute (JGI-PGF)"/>
            <person name="Walter F."/>
            <person name="Albersmeier A."/>
            <person name="Kalinowski J."/>
            <person name="Ruckert C."/>
        </authorList>
    </citation>
    <scope>NUCLEOTIDE SEQUENCE</scope>
    <source>
        <strain evidence="6">KCTC 32422</strain>
    </source>
</reference>
<dbReference type="Pfam" id="PF25106">
    <property type="entry name" value="VWA_4"/>
    <property type="match status" value="1"/>
</dbReference>
<keyword evidence="3" id="KW-0732">Signal</keyword>
<keyword evidence="2" id="KW-0964">Secreted</keyword>
<evidence type="ECO:0000256" key="3">
    <source>
        <dbReference type="ARBA" id="ARBA00022729"/>
    </source>
</evidence>
<dbReference type="Gene3D" id="3.40.50.410">
    <property type="entry name" value="von Willebrand factor, type A domain"/>
    <property type="match status" value="1"/>
</dbReference>
<reference evidence="6" key="2">
    <citation type="submission" date="2020-09" db="EMBL/GenBank/DDBJ databases">
        <authorList>
            <person name="Sun Q."/>
            <person name="Kim S."/>
        </authorList>
    </citation>
    <scope>NUCLEOTIDE SEQUENCE</scope>
    <source>
        <strain evidence="6">KCTC 32422</strain>
    </source>
</reference>
<protein>
    <recommendedName>
        <fullName evidence="5">VWFA domain-containing protein</fullName>
    </recommendedName>
</protein>
<evidence type="ECO:0000313" key="7">
    <source>
        <dbReference type="Proteomes" id="UP000634139"/>
    </source>
</evidence>
<dbReference type="EMBL" id="BMZD01000003">
    <property type="protein sequence ID" value="GGZ96349.1"/>
    <property type="molecule type" value="Genomic_DNA"/>
</dbReference>